<dbReference type="PANTHER" id="PTHR33383">
    <property type="entry name" value="MEMBRANE PROTEIN INSERTION EFFICIENCY FACTOR-RELATED"/>
    <property type="match status" value="1"/>
</dbReference>
<dbReference type="Proteomes" id="UP000004946">
    <property type="component" value="Chromosome"/>
</dbReference>
<dbReference type="HOGENOM" id="CLU_144811_5_3_11"/>
<protein>
    <recommendedName>
        <fullName evidence="1">Putative membrane protein insertion efficiency factor</fullName>
    </recommendedName>
</protein>
<dbReference type="KEGG" id="pdo:PSDT_1546"/>
<keyword evidence="3" id="KW-1185">Reference proteome</keyword>
<dbReference type="HAMAP" id="MF_00386">
    <property type="entry name" value="UPF0161_YidD"/>
    <property type="match status" value="1"/>
</dbReference>
<dbReference type="AlphaFoldDB" id="E6JYF9"/>
<proteinExistence type="inferred from homology"/>
<gene>
    <name evidence="2" type="ORF">HMPREF0620_0023</name>
</gene>
<dbReference type="SMART" id="SM01234">
    <property type="entry name" value="Haemolytic"/>
    <property type="match status" value="1"/>
</dbReference>
<dbReference type="EMBL" id="AEON01000001">
    <property type="protein sequence ID" value="EFT83018.1"/>
    <property type="molecule type" value="Genomic_DNA"/>
</dbReference>
<evidence type="ECO:0000313" key="2">
    <source>
        <dbReference type="EMBL" id="EFT83018.1"/>
    </source>
</evidence>
<comment type="subcellular location">
    <subcellularLocation>
        <location evidence="1">Cell membrane</location>
        <topology evidence="1">Peripheral membrane protein</topology>
        <orientation evidence="1">Cytoplasmic side</orientation>
    </subcellularLocation>
</comment>
<accession>E6JYF9</accession>
<dbReference type="RefSeq" id="WP_006288461.1">
    <property type="nucleotide sequence ID" value="NZ_AP012333.1"/>
</dbReference>
<reference evidence="2 3" key="1">
    <citation type="submission" date="2010-12" db="EMBL/GenBank/DDBJ databases">
        <authorList>
            <person name="Muzny D."/>
            <person name="Qin X."/>
            <person name="Buhay C."/>
            <person name="Dugan-Rocha S."/>
            <person name="Ding Y."/>
            <person name="Chen G."/>
            <person name="Hawes A."/>
            <person name="Holder M."/>
            <person name="Jhangiani S."/>
            <person name="Johnson A."/>
            <person name="Khan Z."/>
            <person name="Li Z."/>
            <person name="Liu W."/>
            <person name="Liu X."/>
            <person name="Perez L."/>
            <person name="Shen H."/>
            <person name="Wang Q."/>
            <person name="Watt J."/>
            <person name="Xi L."/>
            <person name="Xin Y."/>
            <person name="Zhou J."/>
            <person name="Deng J."/>
            <person name="Jiang H."/>
            <person name="Liu Y."/>
            <person name="Qu J."/>
            <person name="Song X.-Z."/>
            <person name="Zhang L."/>
            <person name="Villasana D."/>
            <person name="Johnson A."/>
            <person name="Liu J."/>
            <person name="Liyanage D."/>
            <person name="Lorensuhewa L."/>
            <person name="Robinson T."/>
            <person name="Song A."/>
            <person name="Song B.-B."/>
            <person name="Dinh H."/>
            <person name="Thornton R."/>
            <person name="Coyle M."/>
            <person name="Francisco L."/>
            <person name="Jackson L."/>
            <person name="Javaid M."/>
            <person name="Korchina V."/>
            <person name="Kovar C."/>
            <person name="Mata R."/>
            <person name="Mathew T."/>
            <person name="Ngo R."/>
            <person name="Nguyen L."/>
            <person name="Nguyen N."/>
            <person name="Okwuonu G."/>
            <person name="Ongeri F."/>
            <person name="Pham C."/>
            <person name="Simmons D."/>
            <person name="Wilczek-Boney K."/>
            <person name="Hale W."/>
            <person name="Jakkamsetti A."/>
            <person name="Pham P."/>
            <person name="Ruth R."/>
            <person name="San Lucas F."/>
            <person name="Warren J."/>
            <person name="Zhang J."/>
            <person name="Zhao Z."/>
            <person name="Zhou C."/>
            <person name="Zhu D."/>
            <person name="Lee S."/>
            <person name="Bess C."/>
            <person name="Blankenburg K."/>
            <person name="Forbes L."/>
            <person name="Fu Q."/>
            <person name="Gubbala S."/>
            <person name="Hirani K."/>
            <person name="Jayaseelan J.C."/>
            <person name="Lara F."/>
            <person name="Munidasa M."/>
            <person name="Palculict T."/>
            <person name="Patil S."/>
            <person name="Pu L.-L."/>
            <person name="Saada N."/>
            <person name="Tang L."/>
            <person name="Weissenberger G."/>
            <person name="Zhu Y."/>
            <person name="Hemphill L."/>
            <person name="Shang Y."/>
            <person name="Youmans B."/>
            <person name="Ayvaz T."/>
            <person name="Ross M."/>
            <person name="Santibanez J."/>
            <person name="Aqrawi P."/>
            <person name="Gross S."/>
            <person name="Joshi V."/>
            <person name="Fowler G."/>
            <person name="Nazareth L."/>
            <person name="Reid J."/>
            <person name="Worley K."/>
            <person name="Petrosino J."/>
            <person name="Highlander S."/>
            <person name="Gibbs R."/>
        </authorList>
    </citation>
    <scope>NUCLEOTIDE SEQUENCE [LARGE SCALE GENOMIC DNA]</scope>
    <source>
        <strain evidence="2 3">DSM 10105</strain>
    </source>
</reference>
<dbReference type="GO" id="GO:0005886">
    <property type="term" value="C:plasma membrane"/>
    <property type="evidence" value="ECO:0007669"/>
    <property type="project" value="UniProtKB-SubCell"/>
</dbReference>
<comment type="function">
    <text evidence="1">Could be involved in insertion of integral membrane proteins into the membrane.</text>
</comment>
<comment type="similarity">
    <text evidence="1">Belongs to the UPF0161 family.</text>
</comment>
<name>E6JYF9_PARDN</name>
<evidence type="ECO:0000256" key="1">
    <source>
        <dbReference type="HAMAP-Rule" id="MF_00386"/>
    </source>
</evidence>
<dbReference type="eggNOG" id="COG0759">
    <property type="taxonomic scope" value="Bacteria"/>
</dbReference>
<dbReference type="Pfam" id="PF01809">
    <property type="entry name" value="YidD"/>
    <property type="match status" value="1"/>
</dbReference>
<comment type="caution">
    <text evidence="2">The sequence shown here is derived from an EMBL/GenBank/DDBJ whole genome shotgun (WGS) entry which is preliminary data.</text>
</comment>
<dbReference type="NCBIfam" id="TIGR00278">
    <property type="entry name" value="membrane protein insertion efficiency factor YidD"/>
    <property type="match status" value="1"/>
</dbReference>
<dbReference type="PATRIC" id="fig|864564.6.peg.1699"/>
<evidence type="ECO:0000313" key="3">
    <source>
        <dbReference type="Proteomes" id="UP000004946"/>
    </source>
</evidence>
<dbReference type="InterPro" id="IPR002696">
    <property type="entry name" value="Membr_insert_effic_factor_YidD"/>
</dbReference>
<dbReference type="PANTHER" id="PTHR33383:SF1">
    <property type="entry name" value="MEMBRANE PROTEIN INSERTION EFFICIENCY FACTOR-RELATED"/>
    <property type="match status" value="1"/>
</dbReference>
<organism evidence="2 3">
    <name type="scientific">Parascardovia denticolens DSM 10105 = JCM 12538</name>
    <dbReference type="NCBI Taxonomy" id="864564"/>
    <lineage>
        <taxon>Bacteria</taxon>
        <taxon>Bacillati</taxon>
        <taxon>Actinomycetota</taxon>
        <taxon>Actinomycetes</taxon>
        <taxon>Bifidobacteriales</taxon>
        <taxon>Bifidobacteriaceae</taxon>
        <taxon>Parascardovia</taxon>
    </lineage>
</organism>
<sequence length="112" mass="13006">MKDLFLRLIRFYQRKISPFRPPSCKYYPTCSAYALTAIDRFGAFRGGLLALLRLARCRPWSDGGIDDVPRKFSLFYRFSWSKAHEEPRLVPEAWLEKPVSQAENQAEPGVHV</sequence>
<keyword evidence="1" id="KW-0472">Membrane</keyword>
<keyword evidence="1" id="KW-1003">Cell membrane</keyword>